<feature type="transmembrane region" description="Helical" evidence="2">
    <location>
        <begin position="644"/>
        <end position="661"/>
    </location>
</feature>
<keyword evidence="2" id="KW-0812">Transmembrane</keyword>
<feature type="transmembrane region" description="Helical" evidence="2">
    <location>
        <begin position="1022"/>
        <end position="1046"/>
    </location>
</feature>
<dbReference type="Pfam" id="PF24871">
    <property type="entry name" value="Piezo_TM1-24"/>
    <property type="match status" value="1"/>
</dbReference>
<evidence type="ECO:0000256" key="2">
    <source>
        <dbReference type="SAM" id="Phobius"/>
    </source>
</evidence>
<dbReference type="Pfam" id="PF23188">
    <property type="entry name" value="THU_Piezo1"/>
    <property type="match status" value="1"/>
</dbReference>
<feature type="transmembrane region" description="Helical" evidence="2">
    <location>
        <begin position="410"/>
        <end position="428"/>
    </location>
</feature>
<feature type="transmembrane region" description="Helical" evidence="2">
    <location>
        <begin position="1240"/>
        <end position="1258"/>
    </location>
</feature>
<feature type="transmembrane region" description="Helical" evidence="2">
    <location>
        <begin position="1174"/>
        <end position="1190"/>
    </location>
</feature>
<feature type="domain" description="Piezo transmembrane helical unit" evidence="4">
    <location>
        <begin position="1153"/>
        <end position="1260"/>
    </location>
</feature>
<feature type="transmembrane region" description="Helical" evidence="2">
    <location>
        <begin position="585"/>
        <end position="612"/>
    </location>
</feature>
<feature type="transmembrane region" description="Helical" evidence="2">
    <location>
        <begin position="53"/>
        <end position="76"/>
    </location>
</feature>
<organism evidence="6 7">
    <name type="scientific">Sitophilus oryzae</name>
    <name type="common">Rice weevil</name>
    <name type="synonym">Curculio oryzae</name>
    <dbReference type="NCBI Taxonomy" id="7048"/>
    <lineage>
        <taxon>Eukaryota</taxon>
        <taxon>Metazoa</taxon>
        <taxon>Ecdysozoa</taxon>
        <taxon>Arthropoda</taxon>
        <taxon>Hexapoda</taxon>
        <taxon>Insecta</taxon>
        <taxon>Pterygota</taxon>
        <taxon>Neoptera</taxon>
        <taxon>Endopterygota</taxon>
        <taxon>Coleoptera</taxon>
        <taxon>Polyphaga</taxon>
        <taxon>Cucujiformia</taxon>
        <taxon>Curculionidae</taxon>
        <taxon>Dryophthorinae</taxon>
        <taxon>Sitophilus</taxon>
    </lineage>
</organism>
<protein>
    <submittedName>
        <fullName evidence="7">Piezo-type mechanosensitive ion channel component-like</fullName>
    </submittedName>
</protein>
<keyword evidence="2" id="KW-1133">Transmembrane helix</keyword>
<evidence type="ECO:0000313" key="7">
    <source>
        <dbReference type="RefSeq" id="XP_030767899.1"/>
    </source>
</evidence>
<keyword evidence="2" id="KW-0472">Membrane</keyword>
<feature type="transmembrane region" description="Helical" evidence="2">
    <location>
        <begin position="200"/>
        <end position="216"/>
    </location>
</feature>
<dbReference type="InterPro" id="IPR027272">
    <property type="entry name" value="Piezo"/>
</dbReference>
<dbReference type="Pfam" id="PF15917">
    <property type="entry name" value="Piezo_TM25-28"/>
    <property type="match status" value="1"/>
</dbReference>
<proteinExistence type="predicted"/>
<feature type="transmembrane region" description="Helical" evidence="2">
    <location>
        <begin position="88"/>
        <end position="105"/>
    </location>
</feature>
<feature type="transmembrane region" description="Helical" evidence="2">
    <location>
        <begin position="764"/>
        <end position="783"/>
    </location>
</feature>
<dbReference type="Proteomes" id="UP000504635">
    <property type="component" value="Unplaced"/>
</dbReference>
<dbReference type="PANTHER" id="PTHR47049">
    <property type="entry name" value="PIEZO-TYPE MECHANOSENSITIVE ION CHANNEL HOMOLOG"/>
    <property type="match status" value="1"/>
</dbReference>
<dbReference type="InterPro" id="IPR031805">
    <property type="entry name" value="Piezo_TM25-28"/>
</dbReference>
<dbReference type="InterPro" id="IPR056768">
    <property type="entry name" value="THU_Piezo"/>
</dbReference>
<dbReference type="AlphaFoldDB" id="A0A6J2YXD6"/>
<feature type="transmembrane region" description="Helical" evidence="2">
    <location>
        <begin position="1197"/>
        <end position="1220"/>
    </location>
</feature>
<dbReference type="GO" id="GO:0016020">
    <property type="term" value="C:membrane"/>
    <property type="evidence" value="ECO:0007669"/>
    <property type="project" value="InterPro"/>
</dbReference>
<dbReference type="OrthoDB" id="303066at2759"/>
<dbReference type="GO" id="GO:0008381">
    <property type="term" value="F:mechanosensitive monoatomic ion channel activity"/>
    <property type="evidence" value="ECO:0007669"/>
    <property type="project" value="InterPro"/>
</dbReference>
<name>A0A6J2YXD6_SITOR</name>
<feature type="transmembrane region" description="Helical" evidence="2">
    <location>
        <begin position="250"/>
        <end position="269"/>
    </location>
</feature>
<dbReference type="GeneID" id="115891551"/>
<sequence length="1260" mass="148211">MIRRIKENIEEKRIMAHLEDEHKAINKLKYVIEHFILFTMSVSYVMANFTMLVWSIIFVTQRGLVLFIWANLIWIIPNGKAAMLKSSPFLVGFLWLHLGLLYTYSSKLTRSLFIDSVWYFRLSAGSDVSDMAWMHLLIQSTFGILVSCAMRQYFHDKRRKKAEQQLDEIMGARSRFNMVLSRSVVLTTTAGFLWKWLALIWIWMVVMLMIWMEFWGTSNAFRIMFVALAIFLVMTFQLCSFEFWKKSLRIYWWFLIGYAMANFVTFYLYESGMTRRLLLQYVGTEEQFYKFGLERHKYSERYKPLLNPLFFQLAIIIQKNYLQETFDKYTSPLKETEYKRRKNYSPWMKFMYYIILMKNLAFQTLCVHFQKILLLLGWFVCVYDMCAFNMVFAILLTVSCFSGRNFAFKIIYIMSAWNQVLIVLRLLYMNLYTSHKQWDYVGHYTRNGIEYNITLNNAKWLGFQESRLGYRYADFYNVAWSFLFVAAVTLFRVVQIRQVNYRLARNLPTKRPDVIFPGIDYENCHYSSWNMMKYIANFGFYKLGVEISAVVASIVLFIRMDVFSILISLILIGMCTVKRKYKRMVWYLILIGMAILLPFQYFMTLGICPAYWDISLTRYWNENNTRLRLQQFLNQMNLVYPPKAMLLLFDFALFMCVARQWRAFKTEKKFAQRDFPGGSNEEVYHLIDDPTVVNPVPDYVSNTRTSLDIYKYVIFSSSYYVSLLFTFLAGTMRPTFYSFGYILFASMLAWEGRDMFLRPPKGIIFRWNLLICYNILIMLLRSISQIFGCVIIHNITPAYCSIFQVLSLGCVDKLGSYSISGLDDHTHCDLEKGGLGAGWDTACFVFLILQQRVFKSYYFFHIVNDAKAETIIADRGASIIETVMAEKKEQIKKQNKSIKDNMDFKMKKIRLNAKNIAAIRGGDYRSFDQTERNLNIPLLPQTGPNVDPDFDPTDPMACSEFLALLIKTSALSVLEEREYRQLMKQYLKDKVANKKTPMPKKPVPGEPRPSTTEESEHVKGKIMTYLLLLWAFFEGVIVSLTSLFNWGTPLFRQIRSEISSEKNMLKKNPYNLVGERLGRSKIWSPTKTLETIEQENFSPKKPNIPQYDVGVRLSEDEFLKRKGFVMSELLQRQKFAFSIYTKLVRAFLFTLLHYSEWLCYTCIIARHVYRSDFISLPLLIMVFCWGSLTMPKPSKTFWIVVIAYVLITLLIQSFFVMDIADWNSLRFENNIFYPPNIVGLQRNLSTSFAIAMLASLFFHR</sequence>
<feature type="domain" description="Piezo TM25-28" evidence="3">
    <location>
        <begin position="693"/>
        <end position="921"/>
    </location>
</feature>
<accession>A0A6J2YXD6</accession>
<feature type="transmembrane region" description="Helical" evidence="2">
    <location>
        <begin position="223"/>
        <end position="244"/>
    </location>
</feature>
<feature type="transmembrane region" description="Helical" evidence="2">
    <location>
        <begin position="475"/>
        <end position="494"/>
    </location>
</feature>
<dbReference type="KEGG" id="soy:115891551"/>
<feature type="transmembrane region" description="Helical" evidence="2">
    <location>
        <begin position="350"/>
        <end position="370"/>
    </location>
</feature>
<feature type="transmembrane region" description="Helical" evidence="2">
    <location>
        <begin position="30"/>
        <end position="47"/>
    </location>
</feature>
<evidence type="ECO:0000313" key="6">
    <source>
        <dbReference type="Proteomes" id="UP000504635"/>
    </source>
</evidence>
<feature type="transmembrane region" description="Helical" evidence="2">
    <location>
        <begin position="709"/>
        <end position="729"/>
    </location>
</feature>
<evidence type="ECO:0000259" key="5">
    <source>
        <dbReference type="Pfam" id="PF24871"/>
    </source>
</evidence>
<dbReference type="PANTHER" id="PTHR47049:SF2">
    <property type="entry name" value="PIEZO-TYPE MECHANOSENSITIVE ION CHANNEL HOMOLOG"/>
    <property type="match status" value="1"/>
</dbReference>
<gene>
    <name evidence="7" type="primary">LOC115891551</name>
</gene>
<dbReference type="RefSeq" id="XP_030767899.1">
    <property type="nucleotide sequence ID" value="XM_030912039.1"/>
</dbReference>
<evidence type="ECO:0000259" key="3">
    <source>
        <dbReference type="Pfam" id="PF15917"/>
    </source>
</evidence>
<feature type="region of interest" description="Disordered" evidence="1">
    <location>
        <begin position="990"/>
        <end position="1016"/>
    </location>
</feature>
<dbReference type="InterPro" id="IPR056769">
    <property type="entry name" value="Piezo_TM1-24"/>
</dbReference>
<feature type="transmembrane region" description="Helical" evidence="2">
    <location>
        <begin position="376"/>
        <end position="398"/>
    </location>
</feature>
<evidence type="ECO:0000256" key="1">
    <source>
        <dbReference type="SAM" id="MobiDB-lite"/>
    </source>
</evidence>
<keyword evidence="6" id="KW-1185">Reference proteome</keyword>
<feature type="domain" description="Piezo TM1-24" evidence="5">
    <location>
        <begin position="9"/>
        <end position="326"/>
    </location>
</feature>
<feature type="transmembrane region" description="Helical" evidence="2">
    <location>
        <begin position="132"/>
        <end position="154"/>
    </location>
</feature>
<evidence type="ECO:0000259" key="4">
    <source>
        <dbReference type="Pfam" id="PF23188"/>
    </source>
</evidence>
<reference evidence="7" key="1">
    <citation type="submission" date="2025-08" db="UniProtKB">
        <authorList>
            <consortium name="RefSeq"/>
        </authorList>
    </citation>
    <scope>IDENTIFICATION</scope>
    <source>
        <tissue evidence="7">Gonads</tissue>
    </source>
</reference>
<dbReference type="InParanoid" id="A0A6J2YXD6"/>